<reference evidence="7 8" key="1">
    <citation type="submission" date="2020-05" db="EMBL/GenBank/DDBJ databases">
        <authorList>
            <person name="Casaregola S."/>
            <person name="Devillers H."/>
            <person name="Grondin C."/>
        </authorList>
    </citation>
    <scope>NUCLEOTIDE SEQUENCE [LARGE SCALE GENOMIC DNA]</scope>
    <source>
        <strain evidence="7 8">CLIB 1767</strain>
    </source>
</reference>
<protein>
    <submittedName>
        <fullName evidence="7">Similar to Saccharomyces cerevisiae YJR044C VPS55 Late endosomal protein involved in late endosome to vacuole trafficking</fullName>
    </submittedName>
</protein>
<accession>A0A8H2VFS8</accession>
<dbReference type="Pfam" id="PF04133">
    <property type="entry name" value="Vps55"/>
    <property type="match status" value="1"/>
</dbReference>
<name>A0A8H2VFS8_9SACH</name>
<comment type="caution">
    <text evidence="7">The sequence shown here is derived from an EMBL/GenBank/DDBJ whole genome shotgun (WGS) entry which is preliminary data.</text>
</comment>
<dbReference type="EMBL" id="CAEFZW010000004">
    <property type="protein sequence ID" value="CAB4254665.1"/>
    <property type="molecule type" value="Genomic_DNA"/>
</dbReference>
<organism evidence="7 8">
    <name type="scientific">Maudiozyma barnettii</name>
    <dbReference type="NCBI Taxonomy" id="61262"/>
    <lineage>
        <taxon>Eukaryota</taxon>
        <taxon>Fungi</taxon>
        <taxon>Dikarya</taxon>
        <taxon>Ascomycota</taxon>
        <taxon>Saccharomycotina</taxon>
        <taxon>Saccharomycetes</taxon>
        <taxon>Saccharomycetales</taxon>
        <taxon>Saccharomycetaceae</taxon>
        <taxon>Maudiozyma</taxon>
    </lineage>
</organism>
<keyword evidence="5 6" id="KW-0472">Membrane</keyword>
<proteinExistence type="inferred from homology"/>
<evidence type="ECO:0000256" key="5">
    <source>
        <dbReference type="ARBA" id="ARBA00023136"/>
    </source>
</evidence>
<keyword evidence="4 6" id="KW-1133">Transmembrane helix</keyword>
<dbReference type="InterPro" id="IPR007262">
    <property type="entry name" value="Vps55/LEPROT"/>
</dbReference>
<dbReference type="PANTHER" id="PTHR12050:SF0">
    <property type="entry name" value="RH04491P"/>
    <property type="match status" value="1"/>
</dbReference>
<feature type="transmembrane region" description="Helical" evidence="6">
    <location>
        <begin position="107"/>
        <end position="126"/>
    </location>
</feature>
<dbReference type="OrthoDB" id="14246at2759"/>
<evidence type="ECO:0000256" key="1">
    <source>
        <dbReference type="ARBA" id="ARBA00004141"/>
    </source>
</evidence>
<dbReference type="GO" id="GO:0032511">
    <property type="term" value="P:late endosome to vacuole transport via multivesicular body sorting pathway"/>
    <property type="evidence" value="ECO:0007669"/>
    <property type="project" value="TreeGrafter"/>
</dbReference>
<evidence type="ECO:0000256" key="4">
    <source>
        <dbReference type="ARBA" id="ARBA00022989"/>
    </source>
</evidence>
<dbReference type="GO" id="GO:0034424">
    <property type="term" value="C:Vps55/Vps68 complex"/>
    <property type="evidence" value="ECO:0007669"/>
    <property type="project" value="TreeGrafter"/>
</dbReference>
<dbReference type="PROSITE" id="PS51257">
    <property type="entry name" value="PROKAR_LIPOPROTEIN"/>
    <property type="match status" value="1"/>
</dbReference>
<dbReference type="AlphaFoldDB" id="A0A8H2VFS8"/>
<dbReference type="RefSeq" id="XP_041406509.1">
    <property type="nucleotide sequence ID" value="XM_041550575.1"/>
</dbReference>
<evidence type="ECO:0000256" key="2">
    <source>
        <dbReference type="ARBA" id="ARBA00005645"/>
    </source>
</evidence>
<evidence type="ECO:0000313" key="7">
    <source>
        <dbReference type="EMBL" id="CAB4254665.1"/>
    </source>
</evidence>
<comment type="similarity">
    <text evidence="2">Belongs to the OB-RGRP/VPS55 family.</text>
</comment>
<sequence>MEFKVSPLTKIISLSGFLALGFLLVILSCALFRNYYPLYDILIFLLAPIPNSLFSKTSYSSSDFMSESSESGSDLGHFLTGMLVTSGIALPVVFYHCNLIGSISCTMSMLGGLIIYSSVVIFSWFFHSNWDNEEDTLFT</sequence>
<feature type="transmembrane region" description="Helical" evidence="6">
    <location>
        <begin position="75"/>
        <end position="95"/>
    </location>
</feature>
<dbReference type="Proteomes" id="UP000644660">
    <property type="component" value="Unassembled WGS sequence"/>
</dbReference>
<gene>
    <name evidence="7" type="ORF">KABA2_04S11484</name>
</gene>
<dbReference type="PANTHER" id="PTHR12050">
    <property type="entry name" value="LEPTIN RECEPTOR-RELATED"/>
    <property type="match status" value="1"/>
</dbReference>
<comment type="subcellular location">
    <subcellularLocation>
        <location evidence="1">Membrane</location>
        <topology evidence="1">Multi-pass membrane protein</topology>
    </subcellularLocation>
</comment>
<evidence type="ECO:0000256" key="3">
    <source>
        <dbReference type="ARBA" id="ARBA00022692"/>
    </source>
</evidence>
<evidence type="ECO:0000256" key="6">
    <source>
        <dbReference type="SAM" id="Phobius"/>
    </source>
</evidence>
<dbReference type="GeneID" id="64857668"/>
<feature type="transmembrane region" description="Helical" evidence="6">
    <location>
        <begin position="12"/>
        <end position="31"/>
    </location>
</feature>
<keyword evidence="8" id="KW-1185">Reference proteome</keyword>
<evidence type="ECO:0000313" key="8">
    <source>
        <dbReference type="Proteomes" id="UP000644660"/>
    </source>
</evidence>
<keyword evidence="3 6" id="KW-0812">Transmembrane</keyword>